<dbReference type="EMBL" id="NMUH01014077">
    <property type="protein sequence ID" value="MQM22827.1"/>
    <property type="molecule type" value="Genomic_DNA"/>
</dbReference>
<comment type="caution">
    <text evidence="1">The sequence shown here is derived from an EMBL/GenBank/DDBJ whole genome shotgun (WGS) entry which is preliminary data.</text>
</comment>
<evidence type="ECO:0000313" key="2">
    <source>
        <dbReference type="Proteomes" id="UP000652761"/>
    </source>
</evidence>
<dbReference type="AlphaFoldDB" id="A0A843XVM4"/>
<evidence type="ECO:0000313" key="1">
    <source>
        <dbReference type="EMBL" id="MQM22827.1"/>
    </source>
</evidence>
<reference evidence="1" key="1">
    <citation type="submission" date="2017-07" db="EMBL/GenBank/DDBJ databases">
        <title>Taro Niue Genome Assembly and Annotation.</title>
        <authorList>
            <person name="Atibalentja N."/>
            <person name="Keating K."/>
            <person name="Fields C.J."/>
        </authorList>
    </citation>
    <scope>NUCLEOTIDE SEQUENCE</scope>
    <source>
        <strain evidence="1">Niue_2</strain>
        <tissue evidence="1">Leaf</tissue>
    </source>
</reference>
<keyword evidence="2" id="KW-1185">Reference proteome</keyword>
<organism evidence="1 2">
    <name type="scientific">Colocasia esculenta</name>
    <name type="common">Wild taro</name>
    <name type="synonym">Arum esculentum</name>
    <dbReference type="NCBI Taxonomy" id="4460"/>
    <lineage>
        <taxon>Eukaryota</taxon>
        <taxon>Viridiplantae</taxon>
        <taxon>Streptophyta</taxon>
        <taxon>Embryophyta</taxon>
        <taxon>Tracheophyta</taxon>
        <taxon>Spermatophyta</taxon>
        <taxon>Magnoliopsida</taxon>
        <taxon>Liliopsida</taxon>
        <taxon>Araceae</taxon>
        <taxon>Aroideae</taxon>
        <taxon>Colocasieae</taxon>
        <taxon>Colocasia</taxon>
    </lineage>
</organism>
<proteinExistence type="predicted"/>
<sequence>MFTRGQLSQLTSLPLAPACCPRVFEGSNRYRGVAGRSWDARRRRIARGNVAAWCNSRPD</sequence>
<gene>
    <name evidence="1" type="ORF">Taro_055884</name>
</gene>
<accession>A0A843XVM4</accession>
<name>A0A843XVM4_COLES</name>
<protein>
    <submittedName>
        <fullName evidence="1">Uncharacterized protein</fullName>
    </submittedName>
</protein>
<dbReference type="Proteomes" id="UP000652761">
    <property type="component" value="Unassembled WGS sequence"/>
</dbReference>